<organism evidence="6 7">
    <name type="scientific">Caulobacter vibrioides OR37</name>
    <dbReference type="NCBI Taxonomy" id="1292034"/>
    <lineage>
        <taxon>Bacteria</taxon>
        <taxon>Pseudomonadati</taxon>
        <taxon>Pseudomonadota</taxon>
        <taxon>Alphaproteobacteria</taxon>
        <taxon>Caulobacterales</taxon>
        <taxon>Caulobacteraceae</taxon>
        <taxon>Caulobacter</taxon>
    </lineage>
</organism>
<dbReference type="InterPro" id="IPR036388">
    <property type="entry name" value="WH-like_DNA-bd_sf"/>
</dbReference>
<evidence type="ECO:0000313" key="6">
    <source>
        <dbReference type="EMBL" id="ENZ80643.1"/>
    </source>
</evidence>
<dbReference type="PATRIC" id="fig|1292034.3.peg.3440"/>
<dbReference type="CDD" id="cd07377">
    <property type="entry name" value="WHTH_GntR"/>
    <property type="match status" value="1"/>
</dbReference>
<reference evidence="6 7" key="1">
    <citation type="journal article" date="2013" name="Genome Announc.">
        <title>Draft Genome Sequence for Caulobacter sp. Strain OR37, a Bacterium Tolerant to Heavy Metals.</title>
        <authorList>
            <person name="Utturkar S.M."/>
            <person name="Bollmann A."/>
            <person name="Brzoska R.M."/>
            <person name="Klingeman D.M."/>
            <person name="Epstein S.E."/>
            <person name="Palumbo A.V."/>
            <person name="Brown S.D."/>
        </authorList>
    </citation>
    <scope>NUCLEOTIDE SEQUENCE [LARGE SCALE GENOMIC DNA]</scope>
    <source>
        <strain evidence="6 7">OR37</strain>
    </source>
</reference>
<dbReference type="SMART" id="SM00345">
    <property type="entry name" value="HTH_GNTR"/>
    <property type="match status" value="1"/>
</dbReference>
<feature type="domain" description="HTH gntR-type" evidence="5">
    <location>
        <begin position="23"/>
        <end position="91"/>
    </location>
</feature>
<dbReference type="PROSITE" id="PS50949">
    <property type="entry name" value="HTH_GNTR"/>
    <property type="match status" value="1"/>
</dbReference>
<dbReference type="SMART" id="SM00895">
    <property type="entry name" value="FCD"/>
    <property type="match status" value="1"/>
</dbReference>
<evidence type="ECO:0000313" key="7">
    <source>
        <dbReference type="Proteomes" id="UP000013063"/>
    </source>
</evidence>
<name>R0E4Z4_CAUVI</name>
<dbReference type="Pfam" id="PF07729">
    <property type="entry name" value="FCD"/>
    <property type="match status" value="1"/>
</dbReference>
<dbReference type="PANTHER" id="PTHR43537">
    <property type="entry name" value="TRANSCRIPTIONAL REGULATOR, GNTR FAMILY"/>
    <property type="match status" value="1"/>
</dbReference>
<proteinExistence type="predicted"/>
<accession>R0E4Z4</accession>
<dbReference type="InterPro" id="IPR011711">
    <property type="entry name" value="GntR_C"/>
</dbReference>
<keyword evidence="2" id="KW-0238">DNA-binding</keyword>
<keyword evidence="1" id="KW-0805">Transcription regulation</keyword>
<dbReference type="GO" id="GO:0003700">
    <property type="term" value="F:DNA-binding transcription factor activity"/>
    <property type="evidence" value="ECO:0007669"/>
    <property type="project" value="InterPro"/>
</dbReference>
<evidence type="ECO:0000256" key="3">
    <source>
        <dbReference type="ARBA" id="ARBA00023163"/>
    </source>
</evidence>
<dbReference type="Pfam" id="PF00392">
    <property type="entry name" value="GntR"/>
    <property type="match status" value="1"/>
</dbReference>
<dbReference type="InterPro" id="IPR008920">
    <property type="entry name" value="TF_FadR/GntR_C"/>
</dbReference>
<comment type="caution">
    <text evidence="6">The sequence shown here is derived from an EMBL/GenBank/DDBJ whole genome shotgun (WGS) entry which is preliminary data.</text>
</comment>
<dbReference type="InterPro" id="IPR000524">
    <property type="entry name" value="Tscrpt_reg_HTH_GntR"/>
</dbReference>
<evidence type="ECO:0000256" key="2">
    <source>
        <dbReference type="ARBA" id="ARBA00023125"/>
    </source>
</evidence>
<dbReference type="SUPFAM" id="SSF46785">
    <property type="entry name" value="Winged helix' DNA-binding domain"/>
    <property type="match status" value="1"/>
</dbReference>
<evidence type="ECO:0000259" key="5">
    <source>
        <dbReference type="PROSITE" id="PS50949"/>
    </source>
</evidence>
<dbReference type="STRING" id="1292034.OR37_03466"/>
<dbReference type="Gene3D" id="1.10.10.10">
    <property type="entry name" value="Winged helix-like DNA-binding domain superfamily/Winged helix DNA-binding domain"/>
    <property type="match status" value="1"/>
</dbReference>
<dbReference type="GO" id="GO:0003677">
    <property type="term" value="F:DNA binding"/>
    <property type="evidence" value="ECO:0007669"/>
    <property type="project" value="UniProtKB-KW"/>
</dbReference>
<keyword evidence="7" id="KW-1185">Reference proteome</keyword>
<dbReference type="PRINTS" id="PR00035">
    <property type="entry name" value="HTHGNTR"/>
</dbReference>
<keyword evidence="3" id="KW-0804">Transcription</keyword>
<dbReference type="EMBL" id="APMP01000028">
    <property type="protein sequence ID" value="ENZ80643.1"/>
    <property type="molecule type" value="Genomic_DNA"/>
</dbReference>
<evidence type="ECO:0000256" key="1">
    <source>
        <dbReference type="ARBA" id="ARBA00023015"/>
    </source>
</evidence>
<dbReference type="SUPFAM" id="SSF48008">
    <property type="entry name" value="GntR ligand-binding domain-like"/>
    <property type="match status" value="1"/>
</dbReference>
<dbReference type="Gene3D" id="1.20.120.530">
    <property type="entry name" value="GntR ligand-binding domain-like"/>
    <property type="match status" value="1"/>
</dbReference>
<dbReference type="AlphaFoldDB" id="R0E4Z4"/>
<dbReference type="Proteomes" id="UP000013063">
    <property type="component" value="Unassembled WGS sequence"/>
</dbReference>
<dbReference type="PANTHER" id="PTHR43537:SF5">
    <property type="entry name" value="UXU OPERON TRANSCRIPTIONAL REGULATOR"/>
    <property type="match status" value="1"/>
</dbReference>
<sequence>MSQTPAPRRLDQKHMTTSTAETRKLYQQVANAIAESIRDGLHKPGQRLPSERDLAEDYKVSRPTVREAMIALEIRGLVEARHGSGVYVTETPRAEAAEPELDIGAFELTEARRLIEGEVAALAAATITDEELAELAAIMDDMVVENDSDPRGGERADRRFHVSIARASRNSALVTVVENLWDLRYKSPLCRAMLERARQVGVRPLIDDHQEILLALKERDPTAARNAMREHLGRVIDNLLTATEIDALERARKEVAARRTELARRSAI</sequence>
<feature type="region of interest" description="Disordered" evidence="4">
    <location>
        <begin position="1"/>
        <end position="23"/>
    </location>
</feature>
<dbReference type="eggNOG" id="COG2186">
    <property type="taxonomic scope" value="Bacteria"/>
</dbReference>
<dbReference type="InterPro" id="IPR036390">
    <property type="entry name" value="WH_DNA-bd_sf"/>
</dbReference>
<gene>
    <name evidence="6" type="ORF">OR37_03466</name>
</gene>
<evidence type="ECO:0000256" key="4">
    <source>
        <dbReference type="SAM" id="MobiDB-lite"/>
    </source>
</evidence>
<protein>
    <submittedName>
        <fullName evidence="6">Transcriptional regulator, GntR family</fullName>
    </submittedName>
</protein>